<organism evidence="3">
    <name type="scientific">uncultured Solirubrobacteraceae bacterium</name>
    <dbReference type="NCBI Taxonomy" id="1162706"/>
    <lineage>
        <taxon>Bacteria</taxon>
        <taxon>Bacillati</taxon>
        <taxon>Actinomycetota</taxon>
        <taxon>Thermoleophilia</taxon>
        <taxon>Solirubrobacterales</taxon>
        <taxon>Solirubrobacteraceae</taxon>
        <taxon>environmental samples</taxon>
    </lineage>
</organism>
<dbReference type="GO" id="GO:0009052">
    <property type="term" value="P:pentose-phosphate shunt, non-oxidative branch"/>
    <property type="evidence" value="ECO:0007669"/>
    <property type="project" value="InterPro"/>
</dbReference>
<dbReference type="GO" id="GO:0004751">
    <property type="term" value="F:ribose-5-phosphate isomerase activity"/>
    <property type="evidence" value="ECO:0007669"/>
    <property type="project" value="UniProtKB-UniRule"/>
</dbReference>
<dbReference type="Gene3D" id="3.40.50.1360">
    <property type="match status" value="1"/>
</dbReference>
<dbReference type="GO" id="GO:0005829">
    <property type="term" value="C:cytosol"/>
    <property type="evidence" value="ECO:0007669"/>
    <property type="project" value="TreeGrafter"/>
</dbReference>
<dbReference type="AlphaFoldDB" id="A0A6J4RMU6"/>
<dbReference type="Pfam" id="PF06026">
    <property type="entry name" value="Rib_5-P_isom_A"/>
    <property type="match status" value="1"/>
</dbReference>
<reference evidence="3" key="1">
    <citation type="submission" date="2020-02" db="EMBL/GenBank/DDBJ databases">
        <authorList>
            <person name="Meier V. D."/>
        </authorList>
    </citation>
    <scope>NUCLEOTIDE SEQUENCE</scope>
    <source>
        <strain evidence="3">AVDCRST_MAG30</strain>
    </source>
</reference>
<dbReference type="Gene3D" id="3.30.70.260">
    <property type="match status" value="1"/>
</dbReference>
<evidence type="ECO:0000256" key="2">
    <source>
        <dbReference type="NCBIfam" id="TIGR00021"/>
    </source>
</evidence>
<dbReference type="PANTHER" id="PTHR11934:SF0">
    <property type="entry name" value="RIBOSE-5-PHOSPHATE ISOMERASE"/>
    <property type="match status" value="1"/>
</dbReference>
<accession>A0A6J4RMU6</accession>
<dbReference type="GO" id="GO:0006014">
    <property type="term" value="P:D-ribose metabolic process"/>
    <property type="evidence" value="ECO:0007669"/>
    <property type="project" value="TreeGrafter"/>
</dbReference>
<dbReference type="PANTHER" id="PTHR11934">
    <property type="entry name" value="RIBOSE-5-PHOSPHATE ISOMERASE"/>
    <property type="match status" value="1"/>
</dbReference>
<proteinExistence type="predicted"/>
<dbReference type="NCBIfam" id="TIGR00021">
    <property type="entry name" value="rpiA"/>
    <property type="match status" value="1"/>
</dbReference>
<protein>
    <recommendedName>
        <fullName evidence="2">Ribose 5-phosphate isomerase A</fullName>
        <ecNumber evidence="2">5.3.1.6</ecNumber>
    </recommendedName>
</protein>
<dbReference type="EMBL" id="CADCVS010000091">
    <property type="protein sequence ID" value="CAA9477283.1"/>
    <property type="molecule type" value="Genomic_DNA"/>
</dbReference>
<dbReference type="EC" id="5.3.1.6" evidence="2"/>
<keyword evidence="1 3" id="KW-0413">Isomerase</keyword>
<sequence>MADAAHEKQVVGEAAAALVEPGMRVGLGTGSTVAAMLPALARRELAGLRCIATSVATERVAAELGLPVEPFDELDALDITIDGADQVVPGGWIIKGGGGAHLRERIAAEAAERFVVMVSAEKPVERLTWKVPLELVPFGLAATLRHLPGAVVREGTPRSPDGGVIADLPGPVEDPATLAARLDAMPGVAAHGLFPPAPGTIVLVALGDAVERL</sequence>
<name>A0A6J4RMU6_9ACTN</name>
<dbReference type="SUPFAM" id="SSF75445">
    <property type="entry name" value="D-ribose-5-phosphate isomerase (RpiA), lid domain"/>
    <property type="match status" value="1"/>
</dbReference>
<dbReference type="InterPro" id="IPR037171">
    <property type="entry name" value="NagB/RpiA_transferase-like"/>
</dbReference>
<gene>
    <name evidence="3" type="ORF">AVDCRST_MAG30-553</name>
</gene>
<evidence type="ECO:0000256" key="1">
    <source>
        <dbReference type="ARBA" id="ARBA00023235"/>
    </source>
</evidence>
<evidence type="ECO:0000313" key="3">
    <source>
        <dbReference type="EMBL" id="CAA9477283.1"/>
    </source>
</evidence>
<dbReference type="InterPro" id="IPR004788">
    <property type="entry name" value="Ribose5P_isomerase_type_A"/>
</dbReference>
<dbReference type="SUPFAM" id="SSF100950">
    <property type="entry name" value="NagB/RpiA/CoA transferase-like"/>
    <property type="match status" value="1"/>
</dbReference>